<name>A0ABY8S0S3_9GAMM</name>
<dbReference type="Proteomes" id="UP001229836">
    <property type="component" value="Chromosome"/>
</dbReference>
<keyword evidence="4" id="KW-1185">Reference proteome</keyword>
<evidence type="ECO:0000256" key="2">
    <source>
        <dbReference type="SAM" id="Phobius"/>
    </source>
</evidence>
<dbReference type="InterPro" id="IPR045584">
    <property type="entry name" value="Pilin-like"/>
</dbReference>
<dbReference type="EMBL" id="CP125669">
    <property type="protein sequence ID" value="WHP04881.1"/>
    <property type="molecule type" value="Genomic_DNA"/>
</dbReference>
<feature type="transmembrane region" description="Helical" evidence="2">
    <location>
        <begin position="6"/>
        <end position="26"/>
    </location>
</feature>
<sequence>MKNKGFTLIELMIVLVIIAILAAIAIPSYQQYVRNGVATQAMNEMQRLSNLLEQHKARNLNYRGFSTTSITVPINSSGSEKRYTILVRDATVPGVALDNATALGQGWVMLAEANSKINYGGSCSTCNSLQDQNFSFLITSSGIRCKTKDKLIDSEVLTTTKLASTNPCGANSENW</sequence>
<dbReference type="Pfam" id="PF16732">
    <property type="entry name" value="ComP_DUS"/>
    <property type="match status" value="1"/>
</dbReference>
<keyword evidence="2" id="KW-1133">Transmembrane helix</keyword>
<dbReference type="Pfam" id="PF07963">
    <property type="entry name" value="N_methyl"/>
    <property type="match status" value="1"/>
</dbReference>
<gene>
    <name evidence="3" type="ORF">QLH32_12615</name>
</gene>
<dbReference type="PANTHER" id="PTHR30093">
    <property type="entry name" value="GENERAL SECRETION PATHWAY PROTEIN G"/>
    <property type="match status" value="1"/>
</dbReference>
<dbReference type="InterPro" id="IPR031982">
    <property type="entry name" value="PilE-like"/>
</dbReference>
<evidence type="ECO:0000313" key="4">
    <source>
        <dbReference type="Proteomes" id="UP001229836"/>
    </source>
</evidence>
<keyword evidence="2" id="KW-0812">Transmembrane</keyword>
<reference evidence="3 4" key="1">
    <citation type="submission" date="2023-05" db="EMBL/GenBank/DDBJ databases">
        <title>The complete genome of Acinetobacter sp. nov KCTC 92772.</title>
        <authorList>
            <person name="Zhou G."/>
        </authorList>
    </citation>
    <scope>NUCLEOTIDE SEQUENCE [LARGE SCALE GENOMIC DNA]</scope>
    <source>
        <strain evidence="3 4">KCTC 92772</strain>
    </source>
</reference>
<dbReference type="NCBIfam" id="TIGR02532">
    <property type="entry name" value="IV_pilin_GFxxxE"/>
    <property type="match status" value="1"/>
</dbReference>
<keyword evidence="2" id="KW-0472">Membrane</keyword>
<dbReference type="PRINTS" id="PR00813">
    <property type="entry name" value="BCTERIALGSPG"/>
</dbReference>
<dbReference type="Gene3D" id="3.30.700.10">
    <property type="entry name" value="Glycoprotein, Type 4 Pilin"/>
    <property type="match status" value="1"/>
</dbReference>
<accession>A0ABY8S0S3</accession>
<dbReference type="PROSITE" id="PS00409">
    <property type="entry name" value="PROKAR_NTER_METHYL"/>
    <property type="match status" value="1"/>
</dbReference>
<evidence type="ECO:0000256" key="1">
    <source>
        <dbReference type="ARBA" id="ARBA00022481"/>
    </source>
</evidence>
<evidence type="ECO:0000313" key="3">
    <source>
        <dbReference type="EMBL" id="WHP04881.1"/>
    </source>
</evidence>
<keyword evidence="1" id="KW-0488">Methylation</keyword>
<dbReference type="PANTHER" id="PTHR30093:SF47">
    <property type="entry name" value="TYPE IV PILUS NON-CORE MINOR PILIN PILE"/>
    <property type="match status" value="1"/>
</dbReference>
<dbReference type="RefSeq" id="WP_283266498.1">
    <property type="nucleotide sequence ID" value="NZ_CP125669.1"/>
</dbReference>
<dbReference type="InterPro" id="IPR012902">
    <property type="entry name" value="N_methyl_site"/>
</dbReference>
<protein>
    <submittedName>
        <fullName evidence="3">Prepilin-type N-terminal cleavage/methylation domain-containing protein</fullName>
    </submittedName>
</protein>
<dbReference type="InterPro" id="IPR000983">
    <property type="entry name" value="Bac_GSPG_pilin"/>
</dbReference>
<proteinExistence type="predicted"/>
<organism evidence="3 4">
    <name type="scientific">Acinetobacter corruptisaponis</name>
    <dbReference type="NCBI Taxonomy" id="3045147"/>
    <lineage>
        <taxon>Bacteria</taxon>
        <taxon>Pseudomonadati</taxon>
        <taxon>Pseudomonadota</taxon>
        <taxon>Gammaproteobacteria</taxon>
        <taxon>Moraxellales</taxon>
        <taxon>Moraxellaceae</taxon>
        <taxon>Acinetobacter</taxon>
    </lineage>
</organism>
<dbReference type="SUPFAM" id="SSF54523">
    <property type="entry name" value="Pili subunits"/>
    <property type="match status" value="1"/>
</dbReference>